<feature type="chain" id="PRO_5018650088" evidence="8">
    <location>
        <begin position="23"/>
        <end position="1137"/>
    </location>
</feature>
<reference evidence="10 11" key="1">
    <citation type="submission" date="2018-12" db="EMBL/GenBank/DDBJ databases">
        <title>Flavobacterium sp. nov., isolated from glacier ice.</title>
        <authorList>
            <person name="Liu Q."/>
            <person name="Xin Y.-H."/>
        </authorList>
    </citation>
    <scope>NUCLEOTIDE SEQUENCE [LARGE SCALE GENOMIC DNA]</scope>
    <source>
        <strain evidence="10 11">RB1N8</strain>
    </source>
</reference>
<dbReference type="InterPro" id="IPR023996">
    <property type="entry name" value="TonB-dep_OMP_SusC/RagA"/>
</dbReference>
<evidence type="ECO:0000256" key="7">
    <source>
        <dbReference type="PROSITE-ProRule" id="PRU01360"/>
    </source>
</evidence>
<evidence type="ECO:0000256" key="4">
    <source>
        <dbReference type="ARBA" id="ARBA00022692"/>
    </source>
</evidence>
<keyword evidence="6 7" id="KW-0998">Cell outer membrane</keyword>
<keyword evidence="10" id="KW-0675">Receptor</keyword>
<gene>
    <name evidence="10" type="ORF">EKL98_08310</name>
</gene>
<dbReference type="NCBIfam" id="TIGR04056">
    <property type="entry name" value="OMP_RagA_SusC"/>
    <property type="match status" value="1"/>
</dbReference>
<dbReference type="InterPro" id="IPR023997">
    <property type="entry name" value="TonB-dep_OMP_SusC/RagA_CS"/>
</dbReference>
<dbReference type="RefSeq" id="WP_126562018.1">
    <property type="nucleotide sequence ID" value="NZ_RYDJ01000007.1"/>
</dbReference>
<proteinExistence type="inferred from homology"/>
<name>A0A3S0PIJ9_9FLAO</name>
<dbReference type="SUPFAM" id="SSF56935">
    <property type="entry name" value="Porins"/>
    <property type="match status" value="1"/>
</dbReference>
<protein>
    <submittedName>
        <fullName evidence="10">TonB-dependent receptor</fullName>
    </submittedName>
</protein>
<keyword evidence="3 7" id="KW-1134">Transmembrane beta strand</keyword>
<dbReference type="Pfam" id="PF07715">
    <property type="entry name" value="Plug"/>
    <property type="match status" value="1"/>
</dbReference>
<sequence length="1137" mass="125836">MKQKIILTVSLLLLFGNGISYSKTSNTSAIEEIAVKKEKINLNLKDVSIKQTFTLIERQINNRFIYMSDQNFLQKKISITINNQDLNQVLAVLKTKANIDFKVTKNGVLVKELIDITPKSIPKSIPKKNQQNRKITGLVLDESNLPIPGASVFVSGTSIATTTDFDGKFTISVPANTKVLSISYVGFETKEINIENKTEIKVMLSESASQLNEVVVMGYGTEQRRNVTGSVSSVKMKEIVSQPKANVTEMLEGRLPGVQIMSDNSPGGGSSIRVRGFSTINNNDPLVIIDGVPASNGLNGINPSDIETLQVLKDAASSSIYGSRAANGVVVITTKKGGKTGKTEMQFDGYSGVQSVFNLPTMLNAQQYGDLLWQATKNDGKVPSSGIYGSNPNSPTIPAFLNAANTIPSGDVKWINEIMRPAAVHSYNLSLSKGDEKSQHAFTLGYFNQEGIIKHTGFERFSARFNSSYKVKDFLTIGENFTASYSEQVATGTNSSLGSIVYNALQFPSIVPVYDINGNFAGNPINDIPNPLGSLTRAKENKQKRIQALGNVFASVKISDFTFKTSLGLDFQNYNFRNFSPVFNEILSQNVKNALTTSNSFNYQLTISNTLNYQKQFGQHNLDVLLGQEAIKYYYEGFGASRQNFLYEDPNFRYLSYGTENQLNMGTANEWALNSYFGRVNYNFNQKYIVSATVRRDGTSRLANNNWGTFPAISGGWRLDKEEFFDFGNTFTSFLLRASWGQTGNQELPSYSTVDSYSNNNNYSDYAIGGQNVIATGLTQTRVSNANLSWETTTQKTIGLDLGFFNNKLNVTAEYYNKETNDILVYNVIPLTYGGTNDGQWINDGQMKNHGFELDLNYADKISNFSYDLALNLTGYKNELTTLNSVAYLGIPSSSLHTVNFGQEISRSAVGQPIGSFYGFVSEGLFRSQQEVADYGMQPNAQAGDLKFKDVNGDGVINNNDRAFIGSPHPDIMLGFNINLKYKQFDLGMFFNGSFGNDIYNLTKYKTNFFNQAAYNKDSALLGAWTIDNPNSSIPRLSLDDRNNNIRPSSYYVEDGSYFKLNNLQMGYTFAPEVLAGMKLRLYGQASNVFTITKYSGLTPQIGLQSYSSSNRNLDIGIDRGIYPTSRTFTFGCNLNF</sequence>
<dbReference type="Proteomes" id="UP000280825">
    <property type="component" value="Unassembled WGS sequence"/>
</dbReference>
<dbReference type="InterPro" id="IPR039426">
    <property type="entry name" value="TonB-dep_rcpt-like"/>
</dbReference>
<evidence type="ECO:0000256" key="8">
    <source>
        <dbReference type="SAM" id="SignalP"/>
    </source>
</evidence>
<dbReference type="GO" id="GO:0009279">
    <property type="term" value="C:cell outer membrane"/>
    <property type="evidence" value="ECO:0007669"/>
    <property type="project" value="UniProtKB-SubCell"/>
</dbReference>
<evidence type="ECO:0000256" key="1">
    <source>
        <dbReference type="ARBA" id="ARBA00004571"/>
    </source>
</evidence>
<evidence type="ECO:0000313" key="10">
    <source>
        <dbReference type="EMBL" id="RTZ04932.1"/>
    </source>
</evidence>
<evidence type="ECO:0000256" key="3">
    <source>
        <dbReference type="ARBA" id="ARBA00022452"/>
    </source>
</evidence>
<evidence type="ECO:0000256" key="5">
    <source>
        <dbReference type="ARBA" id="ARBA00023136"/>
    </source>
</evidence>
<dbReference type="Pfam" id="PF13715">
    <property type="entry name" value="CarbopepD_reg_2"/>
    <property type="match status" value="1"/>
</dbReference>
<evidence type="ECO:0000256" key="2">
    <source>
        <dbReference type="ARBA" id="ARBA00022448"/>
    </source>
</evidence>
<keyword evidence="11" id="KW-1185">Reference proteome</keyword>
<dbReference type="EMBL" id="RYDJ01000007">
    <property type="protein sequence ID" value="RTZ04932.1"/>
    <property type="molecule type" value="Genomic_DNA"/>
</dbReference>
<keyword evidence="2 7" id="KW-0813">Transport</keyword>
<dbReference type="Gene3D" id="2.60.40.1120">
    <property type="entry name" value="Carboxypeptidase-like, regulatory domain"/>
    <property type="match status" value="1"/>
</dbReference>
<comment type="subcellular location">
    <subcellularLocation>
        <location evidence="1 7">Cell outer membrane</location>
        <topology evidence="1 7">Multi-pass membrane protein</topology>
    </subcellularLocation>
</comment>
<evidence type="ECO:0000259" key="9">
    <source>
        <dbReference type="Pfam" id="PF07715"/>
    </source>
</evidence>
<dbReference type="Gene3D" id="2.170.130.10">
    <property type="entry name" value="TonB-dependent receptor, plug domain"/>
    <property type="match status" value="1"/>
</dbReference>
<dbReference type="Gene3D" id="2.40.170.20">
    <property type="entry name" value="TonB-dependent receptor, beta-barrel domain"/>
    <property type="match status" value="1"/>
</dbReference>
<dbReference type="NCBIfam" id="TIGR04057">
    <property type="entry name" value="SusC_RagA_signa"/>
    <property type="match status" value="1"/>
</dbReference>
<dbReference type="AlphaFoldDB" id="A0A3S0PIJ9"/>
<keyword evidence="4 7" id="KW-0812">Transmembrane</keyword>
<dbReference type="PROSITE" id="PS52016">
    <property type="entry name" value="TONB_DEPENDENT_REC_3"/>
    <property type="match status" value="1"/>
</dbReference>
<dbReference type="FunFam" id="2.60.40.1120:FF:000003">
    <property type="entry name" value="Outer membrane protein Omp121"/>
    <property type="match status" value="1"/>
</dbReference>
<feature type="domain" description="TonB-dependent receptor plug" evidence="9">
    <location>
        <begin position="224"/>
        <end position="329"/>
    </location>
</feature>
<accession>A0A3S0PIJ9</accession>
<dbReference type="InterPro" id="IPR036942">
    <property type="entry name" value="Beta-barrel_TonB_sf"/>
</dbReference>
<evidence type="ECO:0000313" key="11">
    <source>
        <dbReference type="Proteomes" id="UP000280825"/>
    </source>
</evidence>
<dbReference type="InterPro" id="IPR008969">
    <property type="entry name" value="CarboxyPept-like_regulatory"/>
</dbReference>
<dbReference type="SUPFAM" id="SSF49464">
    <property type="entry name" value="Carboxypeptidase regulatory domain-like"/>
    <property type="match status" value="1"/>
</dbReference>
<keyword evidence="5 7" id="KW-0472">Membrane</keyword>
<keyword evidence="8" id="KW-0732">Signal</keyword>
<dbReference type="InterPro" id="IPR037066">
    <property type="entry name" value="Plug_dom_sf"/>
</dbReference>
<comment type="caution">
    <text evidence="10">The sequence shown here is derived from an EMBL/GenBank/DDBJ whole genome shotgun (WGS) entry which is preliminary data.</text>
</comment>
<organism evidence="10 11">
    <name type="scientific">Flavobacterium bomense</name>
    <dbReference type="NCBI Taxonomy" id="2497483"/>
    <lineage>
        <taxon>Bacteria</taxon>
        <taxon>Pseudomonadati</taxon>
        <taxon>Bacteroidota</taxon>
        <taxon>Flavobacteriia</taxon>
        <taxon>Flavobacteriales</taxon>
        <taxon>Flavobacteriaceae</taxon>
        <taxon>Flavobacterium</taxon>
    </lineage>
</organism>
<comment type="similarity">
    <text evidence="7">Belongs to the TonB-dependent receptor family.</text>
</comment>
<feature type="signal peptide" evidence="8">
    <location>
        <begin position="1"/>
        <end position="22"/>
    </location>
</feature>
<dbReference type="InterPro" id="IPR012910">
    <property type="entry name" value="Plug_dom"/>
</dbReference>
<evidence type="ECO:0000256" key="6">
    <source>
        <dbReference type="ARBA" id="ARBA00023237"/>
    </source>
</evidence>